<dbReference type="Proteomes" id="UP000657918">
    <property type="component" value="Unassembled WGS sequence"/>
</dbReference>
<feature type="region of interest" description="Disordered" evidence="6">
    <location>
        <begin position="1"/>
        <end position="25"/>
    </location>
</feature>
<proteinExistence type="predicted"/>
<dbReference type="OrthoDB" id="10252171at2759"/>
<evidence type="ECO:0000313" key="8">
    <source>
        <dbReference type="EMBL" id="KAF9674340.1"/>
    </source>
</evidence>
<dbReference type="GO" id="GO:0005737">
    <property type="term" value="C:cytoplasm"/>
    <property type="evidence" value="ECO:0007669"/>
    <property type="project" value="TreeGrafter"/>
</dbReference>
<keyword evidence="1" id="KW-0723">Serine/threonine-protein kinase</keyword>
<keyword evidence="3" id="KW-0547">Nucleotide-binding</keyword>
<dbReference type="GO" id="GO:0005524">
    <property type="term" value="F:ATP binding"/>
    <property type="evidence" value="ECO:0007669"/>
    <property type="project" value="UniProtKB-KW"/>
</dbReference>
<protein>
    <recommendedName>
        <fullName evidence="7">Protein kinase domain-containing protein</fullName>
    </recommendedName>
</protein>
<evidence type="ECO:0000313" key="9">
    <source>
        <dbReference type="Proteomes" id="UP000657918"/>
    </source>
</evidence>
<dbReference type="InterPro" id="IPR008271">
    <property type="entry name" value="Ser/Thr_kinase_AS"/>
</dbReference>
<dbReference type="PROSITE" id="PS00108">
    <property type="entry name" value="PROTEIN_KINASE_ST"/>
    <property type="match status" value="1"/>
</dbReference>
<dbReference type="PROSITE" id="PS50011">
    <property type="entry name" value="PROTEIN_KINASE_DOM"/>
    <property type="match status" value="1"/>
</dbReference>
<dbReference type="AlphaFoldDB" id="A0A835JNC9"/>
<keyword evidence="9" id="KW-1185">Reference proteome</keyword>
<evidence type="ECO:0000256" key="4">
    <source>
        <dbReference type="ARBA" id="ARBA00022777"/>
    </source>
</evidence>
<keyword evidence="5" id="KW-0067">ATP-binding</keyword>
<dbReference type="GO" id="GO:0035556">
    <property type="term" value="P:intracellular signal transduction"/>
    <property type="evidence" value="ECO:0007669"/>
    <property type="project" value="TreeGrafter"/>
</dbReference>
<name>A0A835JNC9_9ROSI</name>
<dbReference type="InterPro" id="IPR011009">
    <property type="entry name" value="Kinase-like_dom_sf"/>
</dbReference>
<evidence type="ECO:0000256" key="6">
    <source>
        <dbReference type="SAM" id="MobiDB-lite"/>
    </source>
</evidence>
<dbReference type="InterPro" id="IPR000719">
    <property type="entry name" value="Prot_kinase_dom"/>
</dbReference>
<dbReference type="PANTHER" id="PTHR24346:SF82">
    <property type="entry name" value="KP78A-RELATED"/>
    <property type="match status" value="1"/>
</dbReference>
<keyword evidence="2" id="KW-0808">Transferase</keyword>
<dbReference type="GO" id="GO:0004674">
    <property type="term" value="F:protein serine/threonine kinase activity"/>
    <property type="evidence" value="ECO:0007669"/>
    <property type="project" value="UniProtKB-KW"/>
</dbReference>
<feature type="compositionally biased region" description="Polar residues" evidence="6">
    <location>
        <begin position="90"/>
        <end position="99"/>
    </location>
</feature>
<comment type="caution">
    <text evidence="8">The sequence shown here is derived from an EMBL/GenBank/DDBJ whole genome shotgun (WGS) entry which is preliminary data.</text>
</comment>
<keyword evidence="4" id="KW-0418">Kinase</keyword>
<dbReference type="Gene3D" id="1.10.510.10">
    <property type="entry name" value="Transferase(Phosphotransferase) domain 1"/>
    <property type="match status" value="1"/>
</dbReference>
<accession>A0A835JNC9</accession>
<dbReference type="PANTHER" id="PTHR24346">
    <property type="entry name" value="MAP/MICROTUBULE AFFINITY-REGULATING KINASE"/>
    <property type="match status" value="1"/>
</dbReference>
<evidence type="ECO:0000256" key="1">
    <source>
        <dbReference type="ARBA" id="ARBA00022527"/>
    </source>
</evidence>
<reference evidence="8 9" key="1">
    <citation type="submission" date="2020-10" db="EMBL/GenBank/DDBJ databases">
        <title>Plant Genome Project.</title>
        <authorList>
            <person name="Zhang R.-G."/>
        </authorList>
    </citation>
    <scope>NUCLEOTIDE SEQUENCE [LARGE SCALE GENOMIC DNA]</scope>
    <source>
        <strain evidence="8">FAFU-HL-1</strain>
        <tissue evidence="8">Leaf</tissue>
    </source>
</reference>
<dbReference type="SUPFAM" id="SSF56112">
    <property type="entry name" value="Protein kinase-like (PK-like)"/>
    <property type="match status" value="1"/>
</dbReference>
<evidence type="ECO:0000256" key="5">
    <source>
        <dbReference type="ARBA" id="ARBA00022840"/>
    </source>
</evidence>
<dbReference type="EMBL" id="JADGMS010000010">
    <property type="protein sequence ID" value="KAF9674340.1"/>
    <property type="molecule type" value="Genomic_DNA"/>
</dbReference>
<evidence type="ECO:0000256" key="2">
    <source>
        <dbReference type="ARBA" id="ARBA00022679"/>
    </source>
</evidence>
<evidence type="ECO:0000259" key="7">
    <source>
        <dbReference type="PROSITE" id="PS50011"/>
    </source>
</evidence>
<gene>
    <name evidence="8" type="ORF">SADUNF_Sadunf10G0117100</name>
</gene>
<feature type="compositionally biased region" description="Polar residues" evidence="6">
    <location>
        <begin position="1"/>
        <end position="21"/>
    </location>
</feature>
<dbReference type="Pfam" id="PF00069">
    <property type="entry name" value="Pkinase"/>
    <property type="match status" value="1"/>
</dbReference>
<evidence type="ECO:0000256" key="3">
    <source>
        <dbReference type="ARBA" id="ARBA00022741"/>
    </source>
</evidence>
<sequence>MEGGSQDPSLPFTSSPPSHNPNGDRFDLIVTNQIILSKNQARCLFNQLMQTISHCHEYRVVHRDIKPENVILDSGYSVYMLHSLTSLITLSPSDHTSPPSHIRSKLHSA</sequence>
<feature type="domain" description="Protein kinase" evidence="7">
    <location>
        <begin position="1"/>
        <end position="109"/>
    </location>
</feature>
<organism evidence="8 9">
    <name type="scientific">Salix dunnii</name>
    <dbReference type="NCBI Taxonomy" id="1413687"/>
    <lineage>
        <taxon>Eukaryota</taxon>
        <taxon>Viridiplantae</taxon>
        <taxon>Streptophyta</taxon>
        <taxon>Embryophyta</taxon>
        <taxon>Tracheophyta</taxon>
        <taxon>Spermatophyta</taxon>
        <taxon>Magnoliopsida</taxon>
        <taxon>eudicotyledons</taxon>
        <taxon>Gunneridae</taxon>
        <taxon>Pentapetalae</taxon>
        <taxon>rosids</taxon>
        <taxon>fabids</taxon>
        <taxon>Malpighiales</taxon>
        <taxon>Salicaceae</taxon>
        <taxon>Saliceae</taxon>
        <taxon>Salix</taxon>
    </lineage>
</organism>
<feature type="region of interest" description="Disordered" evidence="6">
    <location>
        <begin position="90"/>
        <end position="109"/>
    </location>
</feature>